<keyword evidence="3" id="KW-1185">Reference proteome</keyword>
<gene>
    <name evidence="2" type="ORF">FRX31_019091</name>
</gene>
<protein>
    <recommendedName>
        <fullName evidence="4">Defensin-like protein</fullName>
    </recommendedName>
</protein>
<dbReference type="AlphaFoldDB" id="A0A7J6W4S4"/>
<feature type="signal peptide" evidence="1">
    <location>
        <begin position="1"/>
        <end position="31"/>
    </location>
</feature>
<accession>A0A7J6W4S4</accession>
<feature type="chain" id="PRO_5029617897" description="Defensin-like protein" evidence="1">
    <location>
        <begin position="32"/>
        <end position="85"/>
    </location>
</feature>
<keyword evidence="1" id="KW-0732">Signal</keyword>
<organism evidence="2 3">
    <name type="scientific">Thalictrum thalictroides</name>
    <name type="common">Rue-anemone</name>
    <name type="synonym">Anemone thalictroides</name>
    <dbReference type="NCBI Taxonomy" id="46969"/>
    <lineage>
        <taxon>Eukaryota</taxon>
        <taxon>Viridiplantae</taxon>
        <taxon>Streptophyta</taxon>
        <taxon>Embryophyta</taxon>
        <taxon>Tracheophyta</taxon>
        <taxon>Spermatophyta</taxon>
        <taxon>Magnoliopsida</taxon>
        <taxon>Ranunculales</taxon>
        <taxon>Ranunculaceae</taxon>
        <taxon>Thalictroideae</taxon>
        <taxon>Thalictrum</taxon>
    </lineage>
</organism>
<proteinExistence type="predicted"/>
<evidence type="ECO:0000313" key="2">
    <source>
        <dbReference type="EMBL" id="KAF5191325.1"/>
    </source>
</evidence>
<name>A0A7J6W4S4_THATH</name>
<dbReference type="EMBL" id="JABWDY010022928">
    <property type="protein sequence ID" value="KAF5191325.1"/>
    <property type="molecule type" value="Genomic_DNA"/>
</dbReference>
<sequence length="85" mass="9745">MTKHILITAVKFLFVLLALITVEDMVLKVNALNRCQKDISDCPGTAACIQKCKQWYGPNANGYCKRIRVFWKFCECDWEQAAECP</sequence>
<dbReference type="Proteomes" id="UP000554482">
    <property type="component" value="Unassembled WGS sequence"/>
</dbReference>
<reference evidence="2 3" key="1">
    <citation type="submission" date="2020-06" db="EMBL/GenBank/DDBJ databases">
        <title>Transcriptomic and genomic resources for Thalictrum thalictroides and T. hernandezii: Facilitating candidate gene discovery in an emerging model plant lineage.</title>
        <authorList>
            <person name="Arias T."/>
            <person name="Riano-Pachon D.M."/>
            <person name="Di Stilio V.S."/>
        </authorList>
    </citation>
    <scope>NUCLEOTIDE SEQUENCE [LARGE SCALE GENOMIC DNA]</scope>
    <source>
        <strain evidence="3">cv. WT478/WT964</strain>
        <tissue evidence="2">Leaves</tissue>
    </source>
</reference>
<evidence type="ECO:0000256" key="1">
    <source>
        <dbReference type="SAM" id="SignalP"/>
    </source>
</evidence>
<evidence type="ECO:0008006" key="4">
    <source>
        <dbReference type="Google" id="ProtNLM"/>
    </source>
</evidence>
<comment type="caution">
    <text evidence="2">The sequence shown here is derived from an EMBL/GenBank/DDBJ whole genome shotgun (WGS) entry which is preliminary data.</text>
</comment>
<evidence type="ECO:0000313" key="3">
    <source>
        <dbReference type="Proteomes" id="UP000554482"/>
    </source>
</evidence>